<evidence type="ECO:0000313" key="1">
    <source>
        <dbReference type="EMBL" id="EJW96381.1"/>
    </source>
</evidence>
<dbReference type="Pfam" id="PF14559">
    <property type="entry name" value="TPR_19"/>
    <property type="match status" value="1"/>
</dbReference>
<gene>
    <name evidence="1" type="ORF">EVA_15512</name>
</gene>
<comment type="caution">
    <text evidence="1">The sequence shown here is derived from an EMBL/GenBank/DDBJ whole genome shotgun (WGS) entry which is preliminary data.</text>
</comment>
<organism evidence="1">
    <name type="scientific">gut metagenome</name>
    <dbReference type="NCBI Taxonomy" id="749906"/>
    <lineage>
        <taxon>unclassified sequences</taxon>
        <taxon>metagenomes</taxon>
        <taxon>organismal metagenomes</taxon>
    </lineage>
</organism>
<accession>J9FN59</accession>
<sequence length="244" mass="28324">MNQKVNDKAESYLQQALKKDRYFIPALNRLASLYYRQGRIGEAIPLLRRVLSLDAYDGEANYLYGLCNWRNEKTVDAKDGFSVATYSPAFRSAAYAKLGEIYLKESDLQKAEQYALRSLAYNTMNLDANQVLMVVYRKRSQLEKAQQHYQAILEKMPLYHFARFEQLYAGKQWQQETFTSLVRNELPFETYMELAGWYESVGCLDEALAILSCAENYPIALYKMAYLLDQKGEQEKSLLMLKQA</sequence>
<name>J9FN59_9ZZZZ</name>
<feature type="non-terminal residue" evidence="1">
    <location>
        <position position="244"/>
    </location>
</feature>
<dbReference type="InterPro" id="IPR011990">
    <property type="entry name" value="TPR-like_helical_dom_sf"/>
</dbReference>
<dbReference type="SUPFAM" id="SSF48452">
    <property type="entry name" value="TPR-like"/>
    <property type="match status" value="1"/>
</dbReference>
<reference evidence="1" key="1">
    <citation type="journal article" date="2012" name="PLoS ONE">
        <title>Gene sets for utilization of primary and secondary nutrition supplies in the distal gut of endangered iberian lynx.</title>
        <authorList>
            <person name="Alcaide M."/>
            <person name="Messina E."/>
            <person name="Richter M."/>
            <person name="Bargiela R."/>
            <person name="Peplies J."/>
            <person name="Huws S.A."/>
            <person name="Newbold C.J."/>
            <person name="Golyshin P.N."/>
            <person name="Simon M.A."/>
            <person name="Lopez G."/>
            <person name="Yakimov M.M."/>
            <person name="Ferrer M."/>
        </authorList>
    </citation>
    <scope>NUCLEOTIDE SEQUENCE</scope>
</reference>
<dbReference type="PROSITE" id="PS50005">
    <property type="entry name" value="TPR"/>
    <property type="match status" value="2"/>
</dbReference>
<dbReference type="EMBL" id="AMCI01005308">
    <property type="protein sequence ID" value="EJW96381.1"/>
    <property type="molecule type" value="Genomic_DNA"/>
</dbReference>
<dbReference type="AlphaFoldDB" id="J9FN59"/>
<dbReference type="InterPro" id="IPR019734">
    <property type="entry name" value="TPR_rpt"/>
</dbReference>
<protein>
    <submittedName>
        <fullName evidence="1">TPR domain-containing protein</fullName>
    </submittedName>
</protein>
<dbReference type="SMART" id="SM00028">
    <property type="entry name" value="TPR"/>
    <property type="match status" value="3"/>
</dbReference>
<proteinExistence type="predicted"/>
<dbReference type="Gene3D" id="1.25.40.10">
    <property type="entry name" value="Tetratricopeptide repeat domain"/>
    <property type="match status" value="2"/>
</dbReference>